<accession>A0A8J5QQW0</accession>
<evidence type="ECO:0000256" key="4">
    <source>
        <dbReference type="ARBA" id="ARBA00022723"/>
    </source>
</evidence>
<evidence type="ECO:0000256" key="5">
    <source>
        <dbReference type="ARBA" id="ARBA00023004"/>
    </source>
</evidence>
<dbReference type="GeneID" id="73468245"/>
<name>A0A8J5QQW0_9ASCO</name>
<reference evidence="9 10" key="1">
    <citation type="journal article" date="2021" name="DNA Res.">
        <title>Genome analysis of Candida subhashii reveals its hybrid nature and dual mitochondrial genome conformations.</title>
        <authorList>
            <person name="Mixao V."/>
            <person name="Hegedusova E."/>
            <person name="Saus E."/>
            <person name="Pryszcz L.P."/>
            <person name="Cillingova A."/>
            <person name="Nosek J."/>
            <person name="Gabaldon T."/>
        </authorList>
    </citation>
    <scope>NUCLEOTIDE SEQUENCE [LARGE SCALE GENOMIC DNA]</scope>
    <source>
        <strain evidence="9 10">CBS 10753</strain>
    </source>
</reference>
<dbReference type="GO" id="GO:0005789">
    <property type="term" value="C:endoplasmic reticulum membrane"/>
    <property type="evidence" value="ECO:0007669"/>
    <property type="project" value="TreeGrafter"/>
</dbReference>
<dbReference type="EMBL" id="JAGSYN010000054">
    <property type="protein sequence ID" value="KAG7665036.1"/>
    <property type="molecule type" value="Genomic_DNA"/>
</dbReference>
<dbReference type="GO" id="GO:0046872">
    <property type="term" value="F:metal ion binding"/>
    <property type="evidence" value="ECO:0007669"/>
    <property type="project" value="UniProtKB-UniRule"/>
</dbReference>
<protein>
    <submittedName>
        <fullName evidence="9">CYB5</fullName>
    </submittedName>
</protein>
<dbReference type="InterPro" id="IPR001199">
    <property type="entry name" value="Cyt_B5-like_heme/steroid-bd"/>
</dbReference>
<evidence type="ECO:0000313" key="9">
    <source>
        <dbReference type="EMBL" id="KAG7665036.1"/>
    </source>
</evidence>
<dbReference type="Pfam" id="PF00173">
    <property type="entry name" value="Cyt-b5"/>
    <property type="match status" value="1"/>
</dbReference>
<evidence type="ECO:0000313" key="10">
    <source>
        <dbReference type="Proteomes" id="UP000694255"/>
    </source>
</evidence>
<keyword evidence="2 7" id="KW-0349">Heme</keyword>
<dbReference type="FunFam" id="3.10.120.10:FF:000002">
    <property type="entry name" value="Cytochrome b5 type B"/>
    <property type="match status" value="1"/>
</dbReference>
<evidence type="ECO:0000259" key="8">
    <source>
        <dbReference type="PROSITE" id="PS50255"/>
    </source>
</evidence>
<evidence type="ECO:0000256" key="3">
    <source>
        <dbReference type="ARBA" id="ARBA00022692"/>
    </source>
</evidence>
<feature type="transmembrane region" description="Helical" evidence="7">
    <location>
        <begin position="107"/>
        <end position="127"/>
    </location>
</feature>
<proteinExistence type="inferred from homology"/>
<dbReference type="PANTHER" id="PTHR19359:SF150">
    <property type="entry name" value="CYTOCHROME B5"/>
    <property type="match status" value="1"/>
</dbReference>
<gene>
    <name evidence="9" type="ORF">J8A68_001444</name>
</gene>
<keyword evidence="5 7" id="KW-0408">Iron</keyword>
<evidence type="ECO:0000256" key="6">
    <source>
        <dbReference type="ARBA" id="ARBA00023136"/>
    </source>
</evidence>
<dbReference type="PROSITE" id="PS50255">
    <property type="entry name" value="CYTOCHROME_B5_2"/>
    <property type="match status" value="1"/>
</dbReference>
<dbReference type="GO" id="GO:0020037">
    <property type="term" value="F:heme binding"/>
    <property type="evidence" value="ECO:0007669"/>
    <property type="project" value="UniProtKB-UniRule"/>
</dbReference>
<dbReference type="PANTHER" id="PTHR19359">
    <property type="entry name" value="CYTOCHROME B5"/>
    <property type="match status" value="1"/>
</dbReference>
<keyword evidence="7" id="KW-1133">Transmembrane helix</keyword>
<dbReference type="RefSeq" id="XP_049265268.1">
    <property type="nucleotide sequence ID" value="XM_049405097.1"/>
</dbReference>
<dbReference type="GO" id="GO:0016126">
    <property type="term" value="P:sterol biosynthetic process"/>
    <property type="evidence" value="ECO:0007669"/>
    <property type="project" value="TreeGrafter"/>
</dbReference>
<keyword evidence="4 7" id="KW-0479">Metal-binding</keyword>
<dbReference type="OrthoDB" id="260519at2759"/>
<evidence type="ECO:0000256" key="7">
    <source>
        <dbReference type="RuleBase" id="RU362121"/>
    </source>
</evidence>
<keyword evidence="6 7" id="KW-0472">Membrane</keyword>
<dbReference type="InterPro" id="IPR018506">
    <property type="entry name" value="Cyt_B5_heme-BS"/>
</dbReference>
<keyword evidence="10" id="KW-1185">Reference proteome</keyword>
<keyword evidence="3 7" id="KW-0812">Transmembrane</keyword>
<comment type="similarity">
    <text evidence="7">Belongs to the cytochrome b5 family.</text>
</comment>
<dbReference type="SMART" id="SM01117">
    <property type="entry name" value="Cyt-b5"/>
    <property type="match status" value="1"/>
</dbReference>
<feature type="domain" description="Cytochrome b5 heme-binding" evidence="8">
    <location>
        <begin position="9"/>
        <end position="85"/>
    </location>
</feature>
<organism evidence="9 10">
    <name type="scientific">[Candida] subhashii</name>
    <dbReference type="NCBI Taxonomy" id="561895"/>
    <lineage>
        <taxon>Eukaryota</taxon>
        <taxon>Fungi</taxon>
        <taxon>Dikarya</taxon>
        <taxon>Ascomycota</taxon>
        <taxon>Saccharomycotina</taxon>
        <taxon>Pichiomycetes</taxon>
        <taxon>Debaryomycetaceae</taxon>
        <taxon>Spathaspora</taxon>
    </lineage>
</organism>
<dbReference type="Proteomes" id="UP000694255">
    <property type="component" value="Unassembled WGS sequence"/>
</dbReference>
<sequence length="129" mass="14329">MSETTETKTAVYDYEEVAKHNTHDDLWVILNGKVYDITQYIDEHPGGEEVILDLAGQDCTEAFDDIGHSDEATEILKKLYLGDVKGAVVKEVKQTSRSAGGDKQDGTINFPLLALVILLLAVGFYYFNQ</sequence>
<comment type="subcellular location">
    <subcellularLocation>
        <location evidence="1">Endomembrane system</location>
    </subcellularLocation>
</comment>
<evidence type="ECO:0000256" key="1">
    <source>
        <dbReference type="ARBA" id="ARBA00004308"/>
    </source>
</evidence>
<dbReference type="AlphaFoldDB" id="A0A8J5QQW0"/>
<comment type="caution">
    <text evidence="9">The sequence shown here is derived from an EMBL/GenBank/DDBJ whole genome shotgun (WGS) entry which is preliminary data.</text>
</comment>
<dbReference type="InterPro" id="IPR050668">
    <property type="entry name" value="Cytochrome_b5"/>
</dbReference>
<dbReference type="PROSITE" id="PS00191">
    <property type="entry name" value="CYTOCHROME_B5_1"/>
    <property type="match status" value="1"/>
</dbReference>
<evidence type="ECO:0000256" key="2">
    <source>
        <dbReference type="ARBA" id="ARBA00022617"/>
    </source>
</evidence>